<comment type="caution">
    <text evidence="1">The sequence shown here is derived from an EMBL/GenBank/DDBJ whole genome shotgun (WGS) entry which is preliminary data.</text>
</comment>
<dbReference type="Proteomes" id="UP000315440">
    <property type="component" value="Unassembled WGS sequence"/>
</dbReference>
<proteinExistence type="predicted"/>
<keyword evidence="2" id="KW-1185">Reference proteome</keyword>
<reference evidence="1 2" key="1">
    <citation type="submission" date="2019-02" db="EMBL/GenBank/DDBJ databases">
        <title>Deep-cultivation of Planctomycetes and their phenomic and genomic characterization uncovers novel biology.</title>
        <authorList>
            <person name="Wiegand S."/>
            <person name="Jogler M."/>
            <person name="Boedeker C."/>
            <person name="Pinto D."/>
            <person name="Vollmers J."/>
            <person name="Rivas-Marin E."/>
            <person name="Kohn T."/>
            <person name="Peeters S.H."/>
            <person name="Heuer A."/>
            <person name="Rast P."/>
            <person name="Oberbeckmann S."/>
            <person name="Bunk B."/>
            <person name="Jeske O."/>
            <person name="Meyerdierks A."/>
            <person name="Storesund J.E."/>
            <person name="Kallscheuer N."/>
            <person name="Luecker S."/>
            <person name="Lage O.M."/>
            <person name="Pohl T."/>
            <person name="Merkel B.J."/>
            <person name="Hornburger P."/>
            <person name="Mueller R.-W."/>
            <person name="Bruemmer F."/>
            <person name="Labrenz M."/>
            <person name="Spormann A.M."/>
            <person name="Op Den Camp H."/>
            <person name="Overmann J."/>
            <person name="Amann R."/>
            <person name="Jetten M.S.M."/>
            <person name="Mascher T."/>
            <person name="Medema M.H."/>
            <person name="Devos D.P."/>
            <person name="Kaster A.-K."/>
            <person name="Ovreas L."/>
            <person name="Rohde M."/>
            <person name="Galperin M.Y."/>
            <person name="Jogler C."/>
        </authorList>
    </citation>
    <scope>NUCLEOTIDE SEQUENCE [LARGE SCALE GENOMIC DNA]</scope>
    <source>
        <strain evidence="1 2">Mal64</strain>
    </source>
</reference>
<evidence type="ECO:0008006" key="3">
    <source>
        <dbReference type="Google" id="ProtNLM"/>
    </source>
</evidence>
<dbReference type="EMBL" id="SJPQ01000001">
    <property type="protein sequence ID" value="TWT90992.1"/>
    <property type="molecule type" value="Genomic_DNA"/>
</dbReference>
<dbReference type="RefSeq" id="WP_146398340.1">
    <property type="nucleotide sequence ID" value="NZ_SJPQ01000001.1"/>
</dbReference>
<dbReference type="AlphaFoldDB" id="A0A5C5ZTW6"/>
<evidence type="ECO:0000313" key="2">
    <source>
        <dbReference type="Proteomes" id="UP000315440"/>
    </source>
</evidence>
<gene>
    <name evidence="1" type="ORF">Mal64_13910</name>
</gene>
<dbReference type="OrthoDB" id="290212at2"/>
<sequence length="358" mass="39657">MARKASTGERYRLDGTYERLRRSLLKADRGPVLDKSLSYWVVPSDRRLPIAFLDRTLRDLLDEPLQSLMDTPGVGQKKILGFFDLLKRASQEDPESRPFGLEPAPPKPLHDSVAPIAFDAAAVSEAHWSMWCDTVRRYGFEQRVLGRLAPSLQLLPTVIWKTPLSEYTGLSLAELRGLKTYGEKRVNAILEIFCTLHEAVSTSTLHESLDIDLAPRFVAPLNRWLIETANSATEPRASAVDKQLLQPLLAQMRHDLGDAIGQLASDRLRIDDQAPTVKQQADALSVTRARVYQLLDECAKAADVRWPEGRYLLAPIAGPSLRANGSGVALARLAMGLFFPQTRTRLSAEDAAGVANQA</sequence>
<evidence type="ECO:0000313" key="1">
    <source>
        <dbReference type="EMBL" id="TWT90992.1"/>
    </source>
</evidence>
<protein>
    <recommendedName>
        <fullName evidence="3">HRDC domain protein</fullName>
    </recommendedName>
</protein>
<organism evidence="1 2">
    <name type="scientific">Pseudobythopirellula maris</name>
    <dbReference type="NCBI Taxonomy" id="2527991"/>
    <lineage>
        <taxon>Bacteria</taxon>
        <taxon>Pseudomonadati</taxon>
        <taxon>Planctomycetota</taxon>
        <taxon>Planctomycetia</taxon>
        <taxon>Pirellulales</taxon>
        <taxon>Lacipirellulaceae</taxon>
        <taxon>Pseudobythopirellula</taxon>
    </lineage>
</organism>
<accession>A0A5C5ZTW6</accession>
<name>A0A5C5ZTW6_9BACT</name>